<sequence length="45" mass="5149">MIGSVFAVRFELKHSYRLTPQDEYDFLKSKNGSDARGGPEFGFHL</sequence>
<protein>
    <submittedName>
        <fullName evidence="1">Uncharacterized protein</fullName>
    </submittedName>
</protein>
<organism evidence="1 2">
    <name type="scientific">Rhodopirellula maiorica SM1</name>
    <dbReference type="NCBI Taxonomy" id="1265738"/>
    <lineage>
        <taxon>Bacteria</taxon>
        <taxon>Pseudomonadati</taxon>
        <taxon>Planctomycetota</taxon>
        <taxon>Planctomycetia</taxon>
        <taxon>Pirellulales</taxon>
        <taxon>Pirellulaceae</taxon>
        <taxon>Novipirellula</taxon>
    </lineage>
</organism>
<evidence type="ECO:0000313" key="2">
    <source>
        <dbReference type="Proteomes" id="UP000011991"/>
    </source>
</evidence>
<name>M5RTQ1_9BACT</name>
<evidence type="ECO:0000313" key="1">
    <source>
        <dbReference type="EMBL" id="EMI18762.1"/>
    </source>
</evidence>
<dbReference type="Proteomes" id="UP000011991">
    <property type="component" value="Unassembled WGS sequence"/>
</dbReference>
<dbReference type="EMBL" id="ANOG01000615">
    <property type="protein sequence ID" value="EMI18762.1"/>
    <property type="molecule type" value="Genomic_DNA"/>
</dbReference>
<keyword evidence="2" id="KW-1185">Reference proteome</keyword>
<comment type="caution">
    <text evidence="1">The sequence shown here is derived from an EMBL/GenBank/DDBJ whole genome shotgun (WGS) entry which is preliminary data.</text>
</comment>
<reference evidence="1 2" key="1">
    <citation type="journal article" date="2013" name="Mar. Genomics">
        <title>Expression of sulfatases in Rhodopirellula baltica and the diversity of sulfatases in the genus Rhodopirellula.</title>
        <authorList>
            <person name="Wegner C.E."/>
            <person name="Richter-Heitmann T."/>
            <person name="Klindworth A."/>
            <person name="Klockow C."/>
            <person name="Richter M."/>
            <person name="Achstetter T."/>
            <person name="Glockner F.O."/>
            <person name="Harder J."/>
        </authorList>
    </citation>
    <scope>NUCLEOTIDE SEQUENCE [LARGE SCALE GENOMIC DNA]</scope>
    <source>
        <strain evidence="1 2">SM1</strain>
    </source>
</reference>
<dbReference type="AlphaFoldDB" id="M5RTQ1"/>
<gene>
    <name evidence="1" type="ORF">RMSM_04313</name>
</gene>
<proteinExistence type="predicted"/>
<accession>M5RTQ1</accession>